<feature type="region of interest" description="Disordered" evidence="1">
    <location>
        <begin position="170"/>
        <end position="197"/>
    </location>
</feature>
<keyword evidence="3" id="KW-1185">Reference proteome</keyword>
<name>A0A9P8RLP8_9PEZI</name>
<evidence type="ECO:0000256" key="1">
    <source>
        <dbReference type="SAM" id="MobiDB-lite"/>
    </source>
</evidence>
<dbReference type="EMBL" id="JAGHQM010001131">
    <property type="protein sequence ID" value="KAH0556340.1"/>
    <property type="molecule type" value="Genomic_DNA"/>
</dbReference>
<organism evidence="2 3">
    <name type="scientific">Trichoglossum hirsutum</name>
    <dbReference type="NCBI Taxonomy" id="265104"/>
    <lineage>
        <taxon>Eukaryota</taxon>
        <taxon>Fungi</taxon>
        <taxon>Dikarya</taxon>
        <taxon>Ascomycota</taxon>
        <taxon>Pezizomycotina</taxon>
        <taxon>Geoglossomycetes</taxon>
        <taxon>Geoglossales</taxon>
        <taxon>Geoglossaceae</taxon>
        <taxon>Trichoglossum</taxon>
    </lineage>
</organism>
<feature type="region of interest" description="Disordered" evidence="1">
    <location>
        <begin position="1"/>
        <end position="27"/>
    </location>
</feature>
<reference evidence="2" key="1">
    <citation type="submission" date="2021-03" db="EMBL/GenBank/DDBJ databases">
        <title>Comparative genomics and phylogenomic investigation of the class Geoglossomycetes provide insights into ecological specialization and systematics.</title>
        <authorList>
            <person name="Melie T."/>
            <person name="Pirro S."/>
            <person name="Miller A.N."/>
            <person name="Quandt A."/>
        </authorList>
    </citation>
    <scope>NUCLEOTIDE SEQUENCE</scope>
    <source>
        <strain evidence="2">CAQ_001_2017</strain>
    </source>
</reference>
<proteinExistence type="predicted"/>
<sequence>MARSRSRRRSRSASSNDSEHGGRREDAGPAPVCLRCAKLYVGDPGLVCKRPNKHQNCTVCRRKNKKCLDVPKQFLRRLKRVQDAAAKVIRLEAASIAPGLSPTQQARADSDHIKAREKLWSAQSGFTRRVEAYLRKDTSVSFEQKVLRALDCHNYWMEHLVIIAYKKMHKKPPPDPSTFKDTEEEDDGEAEMVTAMA</sequence>
<evidence type="ECO:0000313" key="2">
    <source>
        <dbReference type="EMBL" id="KAH0556340.1"/>
    </source>
</evidence>
<protein>
    <submittedName>
        <fullName evidence="2">Uncharacterized protein</fullName>
    </submittedName>
</protein>
<evidence type="ECO:0000313" key="3">
    <source>
        <dbReference type="Proteomes" id="UP000750711"/>
    </source>
</evidence>
<gene>
    <name evidence="2" type="ORF">GP486_005733</name>
</gene>
<comment type="caution">
    <text evidence="2">The sequence shown here is derived from an EMBL/GenBank/DDBJ whole genome shotgun (WGS) entry which is preliminary data.</text>
</comment>
<dbReference type="AlphaFoldDB" id="A0A9P8RLP8"/>
<accession>A0A9P8RLP8</accession>
<feature type="compositionally biased region" description="Basic and acidic residues" evidence="1">
    <location>
        <begin position="17"/>
        <end position="27"/>
    </location>
</feature>
<dbReference type="Proteomes" id="UP000750711">
    <property type="component" value="Unassembled WGS sequence"/>
</dbReference>
<feature type="compositionally biased region" description="Basic residues" evidence="1">
    <location>
        <begin position="1"/>
        <end position="11"/>
    </location>
</feature>